<evidence type="ECO:0000313" key="3">
    <source>
        <dbReference type="Proteomes" id="UP000756530"/>
    </source>
</evidence>
<organism evidence="2 3">
    <name type="scientific">Maritimibacter dapengensis</name>
    <dbReference type="NCBI Taxonomy" id="2836868"/>
    <lineage>
        <taxon>Bacteria</taxon>
        <taxon>Pseudomonadati</taxon>
        <taxon>Pseudomonadota</taxon>
        <taxon>Alphaproteobacteria</taxon>
        <taxon>Rhodobacterales</taxon>
        <taxon>Roseobacteraceae</taxon>
        <taxon>Maritimibacter</taxon>
    </lineage>
</organism>
<evidence type="ECO:0000313" key="2">
    <source>
        <dbReference type="EMBL" id="MBV7380226.1"/>
    </source>
</evidence>
<feature type="compositionally biased region" description="Basic and acidic residues" evidence="1">
    <location>
        <begin position="115"/>
        <end position="130"/>
    </location>
</feature>
<dbReference type="InterPro" id="IPR010593">
    <property type="entry name" value="DUF1159"/>
</dbReference>
<keyword evidence="3" id="KW-1185">Reference proteome</keyword>
<protein>
    <submittedName>
        <fullName evidence="2">DUF721 domain-containing protein</fullName>
    </submittedName>
</protein>
<evidence type="ECO:0000256" key="1">
    <source>
        <dbReference type="SAM" id="MobiDB-lite"/>
    </source>
</evidence>
<gene>
    <name evidence="2" type="ORF">KJP28_14935</name>
</gene>
<name>A0ABS6T4P6_9RHOB</name>
<accession>A0ABS6T4P6</accession>
<dbReference type="PANTHER" id="PTHR36456">
    <property type="entry name" value="UPF0232 PROTEIN SCO3875"/>
    <property type="match status" value="1"/>
</dbReference>
<feature type="compositionally biased region" description="Polar residues" evidence="1">
    <location>
        <begin position="104"/>
        <end position="113"/>
    </location>
</feature>
<sequence length="163" mass="17834">MRGFERTSKMLGARIRKAGESRGFAVSRLITHWHEVAGDAVAQICRPVEVSYGRGGFGATLTLLTTGANAPMLEMQKEQIREKVNAVYGYAAISRIRLTQTAPTGFSEGQAQFQPREREAEKAPDPEIQTKAHATTEGVQDDRLRAALEALAANVYTRNASKT</sequence>
<proteinExistence type="predicted"/>
<reference evidence="2 3" key="1">
    <citation type="submission" date="2021-05" db="EMBL/GenBank/DDBJ databases">
        <title>Culturable bacteria isolated from Daya Bay.</title>
        <authorList>
            <person name="Zheng W."/>
            <person name="Yu S."/>
            <person name="Huang Y."/>
        </authorList>
    </citation>
    <scope>NUCLEOTIDE SEQUENCE [LARGE SCALE GENOMIC DNA]</scope>
    <source>
        <strain evidence="2 3">DP4N28-5</strain>
    </source>
</reference>
<dbReference type="RefSeq" id="WP_218393475.1">
    <property type="nucleotide sequence ID" value="NZ_JAHUZE010000003.1"/>
</dbReference>
<feature type="region of interest" description="Disordered" evidence="1">
    <location>
        <begin position="104"/>
        <end position="141"/>
    </location>
</feature>
<dbReference type="EMBL" id="JAHUZE010000003">
    <property type="protein sequence ID" value="MBV7380226.1"/>
    <property type="molecule type" value="Genomic_DNA"/>
</dbReference>
<comment type="caution">
    <text evidence="2">The sequence shown here is derived from an EMBL/GenBank/DDBJ whole genome shotgun (WGS) entry which is preliminary data.</text>
</comment>
<dbReference type="Pfam" id="PF05258">
    <property type="entry name" value="DciA"/>
    <property type="match status" value="1"/>
</dbReference>
<dbReference type="PANTHER" id="PTHR36456:SF1">
    <property type="entry name" value="UPF0232 PROTEIN SCO3875"/>
    <property type="match status" value="1"/>
</dbReference>
<dbReference type="Proteomes" id="UP000756530">
    <property type="component" value="Unassembled WGS sequence"/>
</dbReference>
<dbReference type="InterPro" id="IPR007922">
    <property type="entry name" value="DciA-like"/>
</dbReference>
<dbReference type="PIRSF" id="PIRSF032064">
    <property type="entry name" value="UCP032064"/>
    <property type="match status" value="1"/>
</dbReference>